<dbReference type="EMBL" id="RBIN01000001">
    <property type="protein sequence ID" value="RKR07487.1"/>
    <property type="molecule type" value="Genomic_DNA"/>
</dbReference>
<protein>
    <recommendedName>
        <fullName evidence="4">Phosphate ABC transporter substrate-binding protein</fullName>
    </recommendedName>
</protein>
<evidence type="ECO:0000313" key="2">
    <source>
        <dbReference type="EMBL" id="RKR07487.1"/>
    </source>
</evidence>
<name>A0A420X166_9GAMM</name>
<reference evidence="2 3" key="1">
    <citation type="submission" date="2018-10" db="EMBL/GenBank/DDBJ databases">
        <title>Genomic Encyclopedia of Type Strains, Phase IV (KMG-IV): sequencing the most valuable type-strain genomes for metagenomic binning, comparative biology and taxonomic classification.</title>
        <authorList>
            <person name="Goeker M."/>
        </authorList>
    </citation>
    <scope>NUCLEOTIDE SEQUENCE [LARGE SCALE GENOMIC DNA]</scope>
    <source>
        <strain evidence="2 3">DSM 23229</strain>
    </source>
</reference>
<organism evidence="2 3">
    <name type="scientific">Kushneria sinocarnis</name>
    <dbReference type="NCBI Taxonomy" id="595502"/>
    <lineage>
        <taxon>Bacteria</taxon>
        <taxon>Pseudomonadati</taxon>
        <taxon>Pseudomonadota</taxon>
        <taxon>Gammaproteobacteria</taxon>
        <taxon>Oceanospirillales</taxon>
        <taxon>Halomonadaceae</taxon>
        <taxon>Kushneria</taxon>
    </lineage>
</organism>
<dbReference type="RefSeq" id="WP_121170598.1">
    <property type="nucleotide sequence ID" value="NZ_RBIN01000001.1"/>
</dbReference>
<feature type="chain" id="PRO_5019511413" description="Phosphate ABC transporter substrate-binding protein" evidence="1">
    <location>
        <begin position="22"/>
        <end position="138"/>
    </location>
</feature>
<dbReference type="OrthoDB" id="5368544at2"/>
<dbReference type="Gene3D" id="3.40.190.10">
    <property type="entry name" value="Periplasmic binding protein-like II"/>
    <property type="match status" value="1"/>
</dbReference>
<comment type="caution">
    <text evidence="2">The sequence shown here is derived from an EMBL/GenBank/DDBJ whole genome shotgun (WGS) entry which is preliminary data.</text>
</comment>
<sequence length="138" mass="15008">MSRVRLPAIMALLLGSAMVRADIAVVTHDASHAVHLSRHQVINIFMGRYRQLPDGGLALPIDLVGLKDRFYRALVDRDLAEINALRARQVFSGQGSPPYQADAPEEVAALVLQNPGALGYVDAAGVTPDQQIVFMLHE</sequence>
<dbReference type="Proteomes" id="UP000281975">
    <property type="component" value="Unassembled WGS sequence"/>
</dbReference>
<feature type="signal peptide" evidence="1">
    <location>
        <begin position="1"/>
        <end position="21"/>
    </location>
</feature>
<evidence type="ECO:0008006" key="4">
    <source>
        <dbReference type="Google" id="ProtNLM"/>
    </source>
</evidence>
<evidence type="ECO:0000256" key="1">
    <source>
        <dbReference type="SAM" id="SignalP"/>
    </source>
</evidence>
<proteinExistence type="predicted"/>
<evidence type="ECO:0000313" key="3">
    <source>
        <dbReference type="Proteomes" id="UP000281975"/>
    </source>
</evidence>
<dbReference type="SUPFAM" id="SSF53850">
    <property type="entry name" value="Periplasmic binding protein-like II"/>
    <property type="match status" value="1"/>
</dbReference>
<dbReference type="AlphaFoldDB" id="A0A420X166"/>
<keyword evidence="3" id="KW-1185">Reference proteome</keyword>
<gene>
    <name evidence="2" type="ORF">C7446_0299</name>
</gene>
<keyword evidence="1" id="KW-0732">Signal</keyword>
<accession>A0A420X166</accession>